<dbReference type="InterPro" id="IPR035965">
    <property type="entry name" value="PAS-like_dom_sf"/>
</dbReference>
<keyword evidence="5" id="KW-0418">Kinase</keyword>
<dbReference type="InterPro" id="IPR013656">
    <property type="entry name" value="PAS_4"/>
</dbReference>
<dbReference type="PANTHER" id="PTHR43304:SF1">
    <property type="entry name" value="PAC DOMAIN-CONTAINING PROTEIN"/>
    <property type="match status" value="1"/>
</dbReference>
<dbReference type="InterPro" id="IPR036097">
    <property type="entry name" value="HisK_dim/P_sf"/>
</dbReference>
<dbReference type="Pfam" id="PF02518">
    <property type="entry name" value="HATPase_c"/>
    <property type="match status" value="1"/>
</dbReference>
<dbReference type="InterPro" id="IPR005467">
    <property type="entry name" value="His_kinase_dom"/>
</dbReference>
<dbReference type="Pfam" id="PF00512">
    <property type="entry name" value="HisKA"/>
    <property type="match status" value="1"/>
</dbReference>
<feature type="domain" description="PAC" evidence="8">
    <location>
        <begin position="210"/>
        <end position="262"/>
    </location>
</feature>
<dbReference type="PROSITE" id="PS50113">
    <property type="entry name" value="PAC"/>
    <property type="match status" value="2"/>
</dbReference>
<protein>
    <recommendedName>
        <fullName evidence="2">histidine kinase</fullName>
        <ecNumber evidence="2">2.7.13.3</ecNumber>
    </recommendedName>
</protein>
<feature type="domain" description="PAC" evidence="8">
    <location>
        <begin position="85"/>
        <end position="138"/>
    </location>
</feature>
<dbReference type="SMART" id="SM00086">
    <property type="entry name" value="PAC"/>
    <property type="match status" value="2"/>
</dbReference>
<dbReference type="EMBL" id="FNEZ01000002">
    <property type="protein sequence ID" value="SDJ74201.1"/>
    <property type="molecule type" value="Genomic_DNA"/>
</dbReference>
<dbReference type="PROSITE" id="PS50109">
    <property type="entry name" value="HIS_KIN"/>
    <property type="match status" value="1"/>
</dbReference>
<feature type="domain" description="Histidine kinase" evidence="7">
    <location>
        <begin position="284"/>
        <end position="502"/>
    </location>
</feature>
<dbReference type="SMART" id="SM00091">
    <property type="entry name" value="PAS"/>
    <property type="match status" value="2"/>
</dbReference>
<evidence type="ECO:0000256" key="5">
    <source>
        <dbReference type="ARBA" id="ARBA00022777"/>
    </source>
</evidence>
<keyword evidence="3" id="KW-0597">Phosphoprotein</keyword>
<dbReference type="Pfam" id="PF08447">
    <property type="entry name" value="PAS_3"/>
    <property type="match status" value="1"/>
</dbReference>
<evidence type="ECO:0000256" key="1">
    <source>
        <dbReference type="ARBA" id="ARBA00000085"/>
    </source>
</evidence>
<evidence type="ECO:0000256" key="2">
    <source>
        <dbReference type="ARBA" id="ARBA00012438"/>
    </source>
</evidence>
<dbReference type="Pfam" id="PF08448">
    <property type="entry name" value="PAS_4"/>
    <property type="match status" value="1"/>
</dbReference>
<accession>A0A1G8W7C6</accession>
<evidence type="ECO:0000313" key="9">
    <source>
        <dbReference type="EMBL" id="SDJ74201.1"/>
    </source>
</evidence>
<dbReference type="EC" id="2.7.13.3" evidence="2"/>
<evidence type="ECO:0000256" key="6">
    <source>
        <dbReference type="SAM" id="Coils"/>
    </source>
</evidence>
<sequence>MNKPPINENTALLTGIINAAPFPMGVYSGPELRIELANQCMLDTWGKGSDVIGKTYTEVLPELGNQKIFEQARNVFTTGTPFHAKNKRVDIVIENILKPHYFNYSFTPLRDSDGKIYGVMNTGADVTDLNTARQQVEETEERLRLAIDAAGLGTYETDLATNEILTSGNFHTIWGTNESVTKDDLVQKIHPDDLQIRDQALKDSEVTGTMSYEVRIKADNGLWRWVRINGRMSKDPKGKPVTLIGIVQDITEQKKNAEDLKKVVDEQTSALKRSNEDLLQFANVVSHDLKEPVRKIGIFNTILKSNLGDKLDQKDLAYFEKVQNSTKRMSSIIDGVLNYSTLNKSGHPVEKANLDAIIDNIKTDLELVIQEKKAILVVDNLPEVDGASILLHQLFYNLIHNALKFSRPDNPPRVIISGSKITIENLDYVRIVIKDNGVGFDSKHALKIFNAFERLHSKDEFEGTGLGLALCKKIAERHHGTIEASGNQNNGAEFIVCLPIEQENDTL</sequence>
<keyword evidence="6" id="KW-0175">Coiled coil</keyword>
<dbReference type="Gene3D" id="3.30.450.20">
    <property type="entry name" value="PAS domain"/>
    <property type="match status" value="2"/>
</dbReference>
<dbReference type="InterPro" id="IPR001610">
    <property type="entry name" value="PAC"/>
</dbReference>
<keyword evidence="10" id="KW-1185">Reference proteome</keyword>
<dbReference type="Gene3D" id="3.30.565.10">
    <property type="entry name" value="Histidine kinase-like ATPase, C-terminal domain"/>
    <property type="match status" value="1"/>
</dbReference>
<evidence type="ECO:0000256" key="4">
    <source>
        <dbReference type="ARBA" id="ARBA00022679"/>
    </source>
</evidence>
<dbReference type="InterPro" id="IPR003661">
    <property type="entry name" value="HisK_dim/P_dom"/>
</dbReference>
<dbReference type="InterPro" id="IPR004358">
    <property type="entry name" value="Sig_transdc_His_kin-like_C"/>
</dbReference>
<dbReference type="SMART" id="SM00387">
    <property type="entry name" value="HATPase_c"/>
    <property type="match status" value="1"/>
</dbReference>
<evidence type="ECO:0000259" key="8">
    <source>
        <dbReference type="PROSITE" id="PS50113"/>
    </source>
</evidence>
<dbReference type="InterPro" id="IPR036890">
    <property type="entry name" value="HATPase_C_sf"/>
</dbReference>
<keyword evidence="4" id="KW-0808">Transferase</keyword>
<dbReference type="SUPFAM" id="SSF55785">
    <property type="entry name" value="PYP-like sensor domain (PAS domain)"/>
    <property type="match status" value="2"/>
</dbReference>
<dbReference type="RefSeq" id="WP_245699362.1">
    <property type="nucleotide sequence ID" value="NZ_BKAI01000003.1"/>
</dbReference>
<dbReference type="PRINTS" id="PR00344">
    <property type="entry name" value="BCTRLSENSOR"/>
</dbReference>
<organism evidence="9 10">
    <name type="scientific">Flavobacterium noncentrifugens</name>
    <dbReference type="NCBI Taxonomy" id="1128970"/>
    <lineage>
        <taxon>Bacteria</taxon>
        <taxon>Pseudomonadati</taxon>
        <taxon>Bacteroidota</taxon>
        <taxon>Flavobacteriia</taxon>
        <taxon>Flavobacteriales</taxon>
        <taxon>Flavobacteriaceae</taxon>
        <taxon>Flavobacterium</taxon>
    </lineage>
</organism>
<dbReference type="SUPFAM" id="SSF55874">
    <property type="entry name" value="ATPase domain of HSP90 chaperone/DNA topoisomerase II/histidine kinase"/>
    <property type="match status" value="1"/>
</dbReference>
<name>A0A1G8W7C6_9FLAO</name>
<dbReference type="STRING" id="1128970.SAMN04487935_1685"/>
<dbReference type="CDD" id="cd00082">
    <property type="entry name" value="HisKA"/>
    <property type="match status" value="1"/>
</dbReference>
<dbReference type="Gene3D" id="1.10.287.130">
    <property type="match status" value="1"/>
</dbReference>
<dbReference type="NCBIfam" id="TIGR00229">
    <property type="entry name" value="sensory_box"/>
    <property type="match status" value="1"/>
</dbReference>
<dbReference type="CDD" id="cd00130">
    <property type="entry name" value="PAS"/>
    <property type="match status" value="1"/>
</dbReference>
<dbReference type="InterPro" id="IPR013655">
    <property type="entry name" value="PAS_fold_3"/>
</dbReference>
<dbReference type="SUPFAM" id="SSF47384">
    <property type="entry name" value="Homodimeric domain of signal transducing histidine kinase"/>
    <property type="match status" value="1"/>
</dbReference>
<evidence type="ECO:0000313" key="10">
    <source>
        <dbReference type="Proteomes" id="UP000199580"/>
    </source>
</evidence>
<dbReference type="GO" id="GO:0000155">
    <property type="term" value="F:phosphorelay sensor kinase activity"/>
    <property type="evidence" value="ECO:0007669"/>
    <property type="project" value="InterPro"/>
</dbReference>
<dbReference type="InterPro" id="IPR000014">
    <property type="entry name" value="PAS"/>
</dbReference>
<dbReference type="InterPro" id="IPR000700">
    <property type="entry name" value="PAS-assoc_C"/>
</dbReference>
<dbReference type="InterPro" id="IPR052162">
    <property type="entry name" value="Sensor_kinase/Photoreceptor"/>
</dbReference>
<evidence type="ECO:0000256" key="3">
    <source>
        <dbReference type="ARBA" id="ARBA00022553"/>
    </source>
</evidence>
<gene>
    <name evidence="9" type="ORF">SAMN04487935_1685</name>
</gene>
<dbReference type="InterPro" id="IPR003594">
    <property type="entry name" value="HATPase_dom"/>
</dbReference>
<comment type="catalytic activity">
    <reaction evidence="1">
        <text>ATP + protein L-histidine = ADP + protein N-phospho-L-histidine.</text>
        <dbReference type="EC" id="2.7.13.3"/>
    </reaction>
</comment>
<dbReference type="AlphaFoldDB" id="A0A1G8W7C6"/>
<dbReference type="SMART" id="SM00388">
    <property type="entry name" value="HisKA"/>
    <property type="match status" value="1"/>
</dbReference>
<dbReference type="Proteomes" id="UP000199580">
    <property type="component" value="Unassembled WGS sequence"/>
</dbReference>
<reference evidence="9 10" key="1">
    <citation type="submission" date="2016-10" db="EMBL/GenBank/DDBJ databases">
        <authorList>
            <person name="de Groot N.N."/>
        </authorList>
    </citation>
    <scope>NUCLEOTIDE SEQUENCE [LARGE SCALE GENOMIC DNA]</scope>
    <source>
        <strain evidence="9 10">CGMCC 1.10076</strain>
    </source>
</reference>
<dbReference type="PANTHER" id="PTHR43304">
    <property type="entry name" value="PHYTOCHROME-LIKE PROTEIN CPH1"/>
    <property type="match status" value="1"/>
</dbReference>
<feature type="coiled-coil region" evidence="6">
    <location>
        <begin position="247"/>
        <end position="277"/>
    </location>
</feature>
<evidence type="ECO:0000259" key="7">
    <source>
        <dbReference type="PROSITE" id="PS50109"/>
    </source>
</evidence>
<proteinExistence type="predicted"/>